<dbReference type="SUPFAM" id="SSF48498">
    <property type="entry name" value="Tetracyclin repressor-like, C-terminal domain"/>
    <property type="match status" value="1"/>
</dbReference>
<evidence type="ECO:0000256" key="3">
    <source>
        <dbReference type="ARBA" id="ARBA00023163"/>
    </source>
</evidence>
<dbReference type="FunFam" id="1.10.10.60:FF:000141">
    <property type="entry name" value="TetR family transcriptional regulator"/>
    <property type="match status" value="1"/>
</dbReference>
<sequence length="233" mass="26931">MGIAERKKREKEKRRADILEAAQRLFFSRTFEEVSMDEIAKEVELNKATLYLYFKNKEDIYATIVLQGIEILKAKYKHCMDTDAPGIVKVALMGQAYFQFSQEYPEYLRMIHFYGSERFSKENPCNADIGKGYGICRLILRDAVQLGIDDGSIRSDLDPFLTSMYLMISFMNNLSMEAKWKLVIEAEGFSFNQYASEVFRFIIPSIISKEKAASLDIRDFAKYGFNLSDNITI</sequence>
<accession>A0A2V2N6R1</accession>
<dbReference type="PRINTS" id="PR00455">
    <property type="entry name" value="HTHTETR"/>
</dbReference>
<reference evidence="6 7" key="1">
    <citation type="submission" date="2018-05" db="EMBL/GenBank/DDBJ databases">
        <title>Draft genome of Methanospirillum lacunae Ki8-1.</title>
        <authorList>
            <person name="Dueholm M.S."/>
            <person name="Nielsen P.H."/>
            <person name="Bakmann L.F."/>
            <person name="Otzen D.E."/>
        </authorList>
    </citation>
    <scope>NUCLEOTIDE SEQUENCE [LARGE SCALE GENOMIC DNA]</scope>
    <source>
        <strain evidence="6 7">Ki8-1</strain>
    </source>
</reference>
<dbReference type="InterPro" id="IPR001647">
    <property type="entry name" value="HTH_TetR"/>
</dbReference>
<keyword evidence="1" id="KW-0805">Transcription regulation</keyword>
<evidence type="ECO:0000256" key="4">
    <source>
        <dbReference type="PROSITE-ProRule" id="PRU00335"/>
    </source>
</evidence>
<dbReference type="GO" id="GO:0003700">
    <property type="term" value="F:DNA-binding transcription factor activity"/>
    <property type="evidence" value="ECO:0007669"/>
    <property type="project" value="TreeGrafter"/>
</dbReference>
<evidence type="ECO:0000313" key="7">
    <source>
        <dbReference type="Proteomes" id="UP000245657"/>
    </source>
</evidence>
<evidence type="ECO:0000259" key="5">
    <source>
        <dbReference type="PROSITE" id="PS50977"/>
    </source>
</evidence>
<dbReference type="RefSeq" id="WP_109967464.1">
    <property type="nucleotide sequence ID" value="NZ_CP176093.1"/>
</dbReference>
<feature type="DNA-binding region" description="H-T-H motif" evidence="4">
    <location>
        <begin position="35"/>
        <end position="54"/>
    </location>
</feature>
<dbReference type="InterPro" id="IPR050109">
    <property type="entry name" value="HTH-type_TetR-like_transc_reg"/>
</dbReference>
<dbReference type="PANTHER" id="PTHR30055:SF234">
    <property type="entry name" value="HTH-TYPE TRANSCRIPTIONAL REGULATOR BETI"/>
    <property type="match status" value="1"/>
</dbReference>
<dbReference type="GeneID" id="97549558"/>
<dbReference type="GO" id="GO:0000976">
    <property type="term" value="F:transcription cis-regulatory region binding"/>
    <property type="evidence" value="ECO:0007669"/>
    <property type="project" value="TreeGrafter"/>
</dbReference>
<dbReference type="PROSITE" id="PS50977">
    <property type="entry name" value="HTH_TETR_2"/>
    <property type="match status" value="1"/>
</dbReference>
<keyword evidence="7" id="KW-1185">Reference proteome</keyword>
<gene>
    <name evidence="6" type="ORF">DK846_03265</name>
</gene>
<name>A0A2V2N6R1_9EURY</name>
<proteinExistence type="predicted"/>
<dbReference type="InterPro" id="IPR009057">
    <property type="entry name" value="Homeodomain-like_sf"/>
</dbReference>
<dbReference type="EMBL" id="QGMY01000002">
    <property type="protein sequence ID" value="PWR74185.1"/>
    <property type="molecule type" value="Genomic_DNA"/>
</dbReference>
<dbReference type="Pfam" id="PF00440">
    <property type="entry name" value="TetR_N"/>
    <property type="match status" value="1"/>
</dbReference>
<evidence type="ECO:0000313" key="6">
    <source>
        <dbReference type="EMBL" id="PWR74185.1"/>
    </source>
</evidence>
<dbReference type="OrthoDB" id="135877at2157"/>
<keyword evidence="3" id="KW-0804">Transcription</keyword>
<dbReference type="AlphaFoldDB" id="A0A2V2N6R1"/>
<comment type="caution">
    <text evidence="6">The sequence shown here is derived from an EMBL/GenBank/DDBJ whole genome shotgun (WGS) entry which is preliminary data.</text>
</comment>
<dbReference type="Gene3D" id="1.10.357.10">
    <property type="entry name" value="Tetracycline Repressor, domain 2"/>
    <property type="match status" value="1"/>
</dbReference>
<protein>
    <submittedName>
        <fullName evidence="6">TetR/AcrR family transcriptional regulator</fullName>
    </submittedName>
</protein>
<dbReference type="Proteomes" id="UP000245657">
    <property type="component" value="Unassembled WGS sequence"/>
</dbReference>
<organism evidence="6 7">
    <name type="scientific">Methanospirillum lacunae</name>
    <dbReference type="NCBI Taxonomy" id="668570"/>
    <lineage>
        <taxon>Archaea</taxon>
        <taxon>Methanobacteriati</taxon>
        <taxon>Methanobacteriota</taxon>
        <taxon>Stenosarchaea group</taxon>
        <taxon>Methanomicrobia</taxon>
        <taxon>Methanomicrobiales</taxon>
        <taxon>Methanospirillaceae</taxon>
        <taxon>Methanospirillum</taxon>
    </lineage>
</organism>
<evidence type="ECO:0000256" key="1">
    <source>
        <dbReference type="ARBA" id="ARBA00023015"/>
    </source>
</evidence>
<dbReference type="SUPFAM" id="SSF46689">
    <property type="entry name" value="Homeodomain-like"/>
    <property type="match status" value="1"/>
</dbReference>
<dbReference type="InterPro" id="IPR036271">
    <property type="entry name" value="Tet_transcr_reg_TetR-rel_C_sf"/>
</dbReference>
<dbReference type="Gene3D" id="1.10.10.60">
    <property type="entry name" value="Homeodomain-like"/>
    <property type="match status" value="1"/>
</dbReference>
<dbReference type="PANTHER" id="PTHR30055">
    <property type="entry name" value="HTH-TYPE TRANSCRIPTIONAL REGULATOR RUTR"/>
    <property type="match status" value="1"/>
</dbReference>
<evidence type="ECO:0000256" key="2">
    <source>
        <dbReference type="ARBA" id="ARBA00023125"/>
    </source>
</evidence>
<feature type="domain" description="HTH tetR-type" evidence="5">
    <location>
        <begin position="12"/>
        <end position="72"/>
    </location>
</feature>
<keyword evidence="2 4" id="KW-0238">DNA-binding</keyword>